<evidence type="ECO:0000313" key="2">
    <source>
        <dbReference type="Proteomes" id="UP000004828"/>
    </source>
</evidence>
<dbReference type="Proteomes" id="UP000004828">
    <property type="component" value="Unassembled WGS sequence"/>
</dbReference>
<dbReference type="AlphaFoldDB" id="C7G6F9"/>
<protein>
    <submittedName>
        <fullName evidence="1">Uncharacterized protein</fullName>
    </submittedName>
</protein>
<reference evidence="1 2" key="1">
    <citation type="submission" date="2009-08" db="EMBL/GenBank/DDBJ databases">
        <authorList>
            <person name="Weinstock G."/>
            <person name="Sodergren E."/>
            <person name="Clifton S."/>
            <person name="Fulton L."/>
            <person name="Fulton B."/>
            <person name="Courtney L."/>
            <person name="Fronick C."/>
            <person name="Harrison M."/>
            <person name="Strong C."/>
            <person name="Farmer C."/>
            <person name="Delahaunty K."/>
            <person name="Markovic C."/>
            <person name="Hall O."/>
            <person name="Minx P."/>
            <person name="Tomlinson C."/>
            <person name="Mitreva M."/>
            <person name="Nelson J."/>
            <person name="Hou S."/>
            <person name="Wollam A."/>
            <person name="Pepin K.H."/>
            <person name="Johnson M."/>
            <person name="Bhonagiri V."/>
            <person name="Nash W.E."/>
            <person name="Warren W."/>
            <person name="Chinwalla A."/>
            <person name="Mardis E.R."/>
            <person name="Wilson R.K."/>
        </authorList>
    </citation>
    <scope>NUCLEOTIDE SEQUENCE [LARGE SCALE GENOMIC DNA]</scope>
    <source>
        <strain evidence="1 2">L1-82</strain>
    </source>
</reference>
<dbReference type="HOGENOM" id="CLU_2446078_0_0_9"/>
<organism evidence="1 2">
    <name type="scientific">Roseburia intestinalis L1-82</name>
    <dbReference type="NCBI Taxonomy" id="536231"/>
    <lineage>
        <taxon>Bacteria</taxon>
        <taxon>Bacillati</taxon>
        <taxon>Bacillota</taxon>
        <taxon>Clostridia</taxon>
        <taxon>Lachnospirales</taxon>
        <taxon>Lachnospiraceae</taxon>
        <taxon>Roseburia</taxon>
    </lineage>
</organism>
<comment type="caution">
    <text evidence="1">The sequence shown here is derived from an EMBL/GenBank/DDBJ whole genome shotgun (WGS) entry which is preliminary data.</text>
</comment>
<dbReference type="EMBL" id="ABYJ02000024">
    <property type="protein sequence ID" value="EEV02615.1"/>
    <property type="molecule type" value="Genomic_DNA"/>
</dbReference>
<dbReference type="InterPro" id="IPR036514">
    <property type="entry name" value="SGNH_hydro_sf"/>
</dbReference>
<sequence>KHYQAFIEKLMQLYPKAQIILATTILCHDKSWDRSIDEVCTRIGSERVHHFLYTKNGSGTPGHIRIPEAEQMSDELAAYINSLGDAVWES</sequence>
<proteinExistence type="predicted"/>
<dbReference type="Gene3D" id="3.40.50.1110">
    <property type="entry name" value="SGNH hydrolase"/>
    <property type="match status" value="1"/>
</dbReference>
<evidence type="ECO:0000313" key="1">
    <source>
        <dbReference type="EMBL" id="EEV02615.1"/>
    </source>
</evidence>
<accession>C7G6F9</accession>
<feature type="non-terminal residue" evidence="1">
    <location>
        <position position="1"/>
    </location>
</feature>
<gene>
    <name evidence="1" type="ORF">ROSINTL182_05472</name>
</gene>
<name>C7G6F9_9FIRM</name>